<protein>
    <submittedName>
        <fullName evidence="1">Uncharacterized protein</fullName>
    </submittedName>
</protein>
<sequence>MYVPDMPNVPPQDVPVMIAQANQAQSNNVTKTPVFGVCQPAPSLEFTGDNTLSPIVAAQSYFYAYEQKTVTGPATVTILQQPKHGVLRLVTEADRGTLFASSSTFDPTAAEYAYLPEQGYGKDSATLLVDFGGGLKVKVVFFFQQNEGPLGNTGLEDLCSKTGVYWKISSTLAPNGNSTLTSVDYLPSLATAATPVTNTITLDSILGTSLASTLAANTSGVTLNIANLPNATGYGWFVDTTPIPFY</sequence>
<name>A0A1J5QHV9_9ZZZZ</name>
<reference evidence="1" key="1">
    <citation type="submission" date="2016-10" db="EMBL/GenBank/DDBJ databases">
        <title>Sequence of Gallionella enrichment culture.</title>
        <authorList>
            <person name="Poehlein A."/>
            <person name="Muehling M."/>
            <person name="Daniel R."/>
        </authorList>
    </citation>
    <scope>NUCLEOTIDE SEQUENCE</scope>
</reference>
<dbReference type="EMBL" id="MLJW01001695">
    <property type="protein sequence ID" value="OIQ77099.1"/>
    <property type="molecule type" value="Genomic_DNA"/>
</dbReference>
<dbReference type="AlphaFoldDB" id="A0A1J5QHV9"/>
<comment type="caution">
    <text evidence="1">The sequence shown here is derived from an EMBL/GenBank/DDBJ whole genome shotgun (WGS) entry which is preliminary data.</text>
</comment>
<evidence type="ECO:0000313" key="1">
    <source>
        <dbReference type="EMBL" id="OIQ77099.1"/>
    </source>
</evidence>
<gene>
    <name evidence="1" type="ORF">GALL_412110</name>
</gene>
<organism evidence="1">
    <name type="scientific">mine drainage metagenome</name>
    <dbReference type="NCBI Taxonomy" id="410659"/>
    <lineage>
        <taxon>unclassified sequences</taxon>
        <taxon>metagenomes</taxon>
        <taxon>ecological metagenomes</taxon>
    </lineage>
</organism>
<accession>A0A1J5QHV9</accession>
<proteinExistence type="predicted"/>